<keyword evidence="6" id="KW-0408">Iron</keyword>
<organism evidence="16 17">
    <name type="scientific">Brevundimonas alba</name>
    <dbReference type="NCBI Taxonomy" id="74314"/>
    <lineage>
        <taxon>Bacteria</taxon>
        <taxon>Pseudomonadati</taxon>
        <taxon>Pseudomonadota</taxon>
        <taxon>Alphaproteobacteria</taxon>
        <taxon>Caulobacterales</taxon>
        <taxon>Caulobacteraceae</taxon>
        <taxon>Brevundimonas</taxon>
    </lineage>
</organism>
<evidence type="ECO:0000256" key="10">
    <source>
        <dbReference type="ARBA" id="ARBA00023237"/>
    </source>
</evidence>
<proteinExistence type="inferred from homology"/>
<feature type="domain" description="TonB-dependent receptor-like beta-barrel" evidence="14">
    <location>
        <begin position="246"/>
        <end position="704"/>
    </location>
</feature>
<keyword evidence="3 11" id="KW-1134">Transmembrane beta strand</keyword>
<evidence type="ECO:0000256" key="8">
    <source>
        <dbReference type="ARBA" id="ARBA00023077"/>
    </source>
</evidence>
<evidence type="ECO:0000256" key="12">
    <source>
        <dbReference type="RuleBase" id="RU003357"/>
    </source>
</evidence>
<dbReference type="Pfam" id="PF07715">
    <property type="entry name" value="Plug"/>
    <property type="match status" value="1"/>
</dbReference>
<dbReference type="Pfam" id="PF00593">
    <property type="entry name" value="TonB_dep_Rec_b-barrel"/>
    <property type="match status" value="1"/>
</dbReference>
<keyword evidence="17" id="KW-1185">Reference proteome</keyword>
<reference evidence="16 17" key="1">
    <citation type="submission" date="2020-03" db="EMBL/GenBank/DDBJ databases">
        <title>Genomic Encyclopedia of Type Strains, Phase IV (KMG-IV): sequencing the most valuable type-strain genomes for metagenomic binning, comparative biology and taxonomic classification.</title>
        <authorList>
            <person name="Goeker M."/>
        </authorList>
    </citation>
    <scope>NUCLEOTIDE SEQUENCE [LARGE SCALE GENOMIC DNA]</scope>
    <source>
        <strain evidence="16 17">DSM 4736</strain>
    </source>
</reference>
<dbReference type="Gene3D" id="2.40.170.20">
    <property type="entry name" value="TonB-dependent receptor, beta-barrel domain"/>
    <property type="match status" value="1"/>
</dbReference>
<evidence type="ECO:0000256" key="7">
    <source>
        <dbReference type="ARBA" id="ARBA00023065"/>
    </source>
</evidence>
<keyword evidence="9 11" id="KW-0472">Membrane</keyword>
<dbReference type="CDD" id="cd01347">
    <property type="entry name" value="ligand_gated_channel"/>
    <property type="match status" value="1"/>
</dbReference>
<evidence type="ECO:0000256" key="3">
    <source>
        <dbReference type="ARBA" id="ARBA00022452"/>
    </source>
</evidence>
<feature type="domain" description="TonB-dependent receptor plug" evidence="15">
    <location>
        <begin position="55"/>
        <end position="164"/>
    </location>
</feature>
<dbReference type="AlphaFoldDB" id="A0A7X5YIB6"/>
<evidence type="ECO:0000256" key="2">
    <source>
        <dbReference type="ARBA" id="ARBA00022448"/>
    </source>
</evidence>
<evidence type="ECO:0000313" key="17">
    <source>
        <dbReference type="Proteomes" id="UP000587415"/>
    </source>
</evidence>
<accession>A0A7X5YIB6</accession>
<dbReference type="PANTHER" id="PTHR32552">
    <property type="entry name" value="FERRICHROME IRON RECEPTOR-RELATED"/>
    <property type="match status" value="1"/>
</dbReference>
<dbReference type="PROSITE" id="PS52016">
    <property type="entry name" value="TONB_DEPENDENT_REC_3"/>
    <property type="match status" value="1"/>
</dbReference>
<evidence type="ECO:0000256" key="11">
    <source>
        <dbReference type="PROSITE-ProRule" id="PRU01360"/>
    </source>
</evidence>
<evidence type="ECO:0000256" key="5">
    <source>
        <dbReference type="ARBA" id="ARBA00022692"/>
    </source>
</evidence>
<keyword evidence="4" id="KW-0410">Iron transport</keyword>
<evidence type="ECO:0000256" key="6">
    <source>
        <dbReference type="ARBA" id="ARBA00023004"/>
    </source>
</evidence>
<dbReference type="InterPro" id="IPR000531">
    <property type="entry name" value="Beta-barrel_TonB"/>
</dbReference>
<evidence type="ECO:0000256" key="4">
    <source>
        <dbReference type="ARBA" id="ARBA00022496"/>
    </source>
</evidence>
<evidence type="ECO:0000256" key="9">
    <source>
        <dbReference type="ARBA" id="ARBA00023136"/>
    </source>
</evidence>
<keyword evidence="5 11" id="KW-0812">Transmembrane</keyword>
<evidence type="ECO:0000259" key="14">
    <source>
        <dbReference type="Pfam" id="PF00593"/>
    </source>
</evidence>
<keyword evidence="10 11" id="KW-0998">Cell outer membrane</keyword>
<evidence type="ECO:0000259" key="15">
    <source>
        <dbReference type="Pfam" id="PF07715"/>
    </source>
</evidence>
<keyword evidence="16" id="KW-0675">Receptor</keyword>
<gene>
    <name evidence="16" type="ORF">GGQ87_000725</name>
</gene>
<dbReference type="PANTHER" id="PTHR32552:SF81">
    <property type="entry name" value="TONB-DEPENDENT OUTER MEMBRANE RECEPTOR"/>
    <property type="match status" value="1"/>
</dbReference>
<sequence>MNRYVKTALLAGAAWSALSTTALAQDAETTAAAAPQDATNIGEIVVTARRRAEALQDVPVAVTAFTAEALENKGAIDITELARSTPSLTLNSARGSNSTLISFIRGVGQQDPLWGFDPGVGLYIDDVYVARPQAAVLDIFDIERIEVLRGPQGTLYGRNTIGGAIKYVTRRIGDDPEISLRGAYGSYNQFDAVGSISGPVSDTVGISASVARYLRDGFGENLTTGTEHYNKDVTAARASIEWTPADALFFRLAADYVQDSSNARHGHREFAPILDDEYDTRAGAGDKNDVETRGISLTGEYTVNDMLTLKSITAYRDGSTRGNIDFDNLPTPTLDIPAQYDDDQFSQEFQALFEGDRWSGVAGVYYLDATASGAFDTVVGAFNLTTLTSGSVDTKSWSAFGDFSYDVTDQLSVSVGGRFTHDEKTGTVFRQQYLGIRSPFFGNAAAIPLGAPRTNYTDTREFEEFTPRVSVTYEISPDLTTYASWGRGFKSGGFDMRGDAVLYPDTVNGYDPETVETIELGLKGRLFDRFSFATAVFDSSYEDQQITTQYPAGATVASVVDNVGSSSIRGWEFEGSLRASDNLVINGMLSYIDAQFDEFLAYIPTGPLNTTCPLLVGCFVDVSDSRNFQNTPEWTGSISATYTHWLEDGSTLAFTPSAAYRGDYQQFETPAPLLDQEAYWMYDASAVWTSASDRWTVGFHGKNLSDERYKTGGYSFPGAATGNSIIAFYGAPRTFTFRVGVKF</sequence>
<dbReference type="EMBL" id="JAATJM010000001">
    <property type="protein sequence ID" value="NJC40467.1"/>
    <property type="molecule type" value="Genomic_DNA"/>
</dbReference>
<feature type="signal peptide" evidence="13">
    <location>
        <begin position="1"/>
        <end position="24"/>
    </location>
</feature>
<feature type="chain" id="PRO_5031166307" evidence="13">
    <location>
        <begin position="25"/>
        <end position="743"/>
    </location>
</feature>
<name>A0A7X5YIB6_9CAUL</name>
<dbReference type="InterPro" id="IPR012910">
    <property type="entry name" value="Plug_dom"/>
</dbReference>
<evidence type="ECO:0000256" key="13">
    <source>
        <dbReference type="SAM" id="SignalP"/>
    </source>
</evidence>
<comment type="subcellular location">
    <subcellularLocation>
        <location evidence="1 11">Cell outer membrane</location>
        <topology evidence="1 11">Multi-pass membrane protein</topology>
    </subcellularLocation>
</comment>
<keyword evidence="2 11" id="KW-0813">Transport</keyword>
<keyword evidence="7" id="KW-0406">Ion transport</keyword>
<keyword evidence="13" id="KW-0732">Signal</keyword>
<keyword evidence="8 12" id="KW-0798">TonB box</keyword>
<evidence type="ECO:0000256" key="1">
    <source>
        <dbReference type="ARBA" id="ARBA00004571"/>
    </source>
</evidence>
<protein>
    <submittedName>
        <fullName evidence="16">Iron complex outermembrane receptor protein</fullName>
    </submittedName>
</protein>
<evidence type="ECO:0000313" key="16">
    <source>
        <dbReference type="EMBL" id="NJC40467.1"/>
    </source>
</evidence>
<dbReference type="InterPro" id="IPR039426">
    <property type="entry name" value="TonB-dep_rcpt-like"/>
</dbReference>
<comment type="similarity">
    <text evidence="11 12">Belongs to the TonB-dependent receptor family.</text>
</comment>
<dbReference type="SUPFAM" id="SSF56935">
    <property type="entry name" value="Porins"/>
    <property type="match status" value="1"/>
</dbReference>
<dbReference type="InterPro" id="IPR036942">
    <property type="entry name" value="Beta-barrel_TonB_sf"/>
</dbReference>
<comment type="caution">
    <text evidence="16">The sequence shown here is derived from an EMBL/GenBank/DDBJ whole genome shotgun (WGS) entry which is preliminary data.</text>
</comment>
<dbReference type="GO" id="GO:0006826">
    <property type="term" value="P:iron ion transport"/>
    <property type="evidence" value="ECO:0007669"/>
    <property type="project" value="UniProtKB-KW"/>
</dbReference>
<dbReference type="Proteomes" id="UP000587415">
    <property type="component" value="Unassembled WGS sequence"/>
</dbReference>
<dbReference type="RefSeq" id="WP_168045342.1">
    <property type="nucleotide sequence ID" value="NZ_JAATJM010000001.1"/>
</dbReference>
<dbReference type="GO" id="GO:0009279">
    <property type="term" value="C:cell outer membrane"/>
    <property type="evidence" value="ECO:0007669"/>
    <property type="project" value="UniProtKB-SubCell"/>
</dbReference>